<accession>A0AA97CXM8</accession>
<dbReference type="EMBL" id="CP128986">
    <property type="protein sequence ID" value="WOC13787.1"/>
    <property type="molecule type" value="Genomic_DNA"/>
</dbReference>
<feature type="transmembrane region" description="Helical" evidence="2">
    <location>
        <begin position="23"/>
        <end position="43"/>
    </location>
</feature>
<feature type="transmembrane region" description="Helical" evidence="2">
    <location>
        <begin position="155"/>
        <end position="176"/>
    </location>
</feature>
<organism evidence="3">
    <name type="scientific">Gordonia sp. MP11Mi</name>
    <dbReference type="NCBI Taxonomy" id="3022769"/>
    <lineage>
        <taxon>Bacteria</taxon>
        <taxon>Bacillati</taxon>
        <taxon>Actinomycetota</taxon>
        <taxon>Actinomycetes</taxon>
        <taxon>Mycobacteriales</taxon>
        <taxon>Gordoniaceae</taxon>
        <taxon>Gordonia</taxon>
    </lineage>
</organism>
<feature type="compositionally biased region" description="Basic and acidic residues" evidence="1">
    <location>
        <begin position="247"/>
        <end position="258"/>
    </location>
</feature>
<name>A0AA97CXM8_9ACTN</name>
<keyword evidence="2" id="KW-0472">Membrane</keyword>
<gene>
    <name evidence="3" type="ORF">MP11Mi_28940</name>
</gene>
<keyword evidence="2" id="KW-0812">Transmembrane</keyword>
<feature type="region of interest" description="Disordered" evidence="1">
    <location>
        <begin position="203"/>
        <end position="258"/>
    </location>
</feature>
<feature type="transmembrane region" description="Helical" evidence="2">
    <location>
        <begin position="99"/>
        <end position="117"/>
    </location>
</feature>
<proteinExistence type="predicted"/>
<evidence type="ECO:0008006" key="4">
    <source>
        <dbReference type="Google" id="ProtNLM"/>
    </source>
</evidence>
<sequence length="258" mass="26647">MTLATSPSRQAPSSFAVRYREPVVFIVVVLALSVLVGGLWVWLSPTVTATVTAPGEAQFGEGSAANLFGGVATFAFLSFGLGVVLALGSWFGLRSMRGVPGLLLTTVIAIVSSGLAMDIGTRIAKAVRPALDENVPGDYELTARLWFDSDVSPPWLLLVCAPTTAILVYLLCVLAAKNPTLRPDTPTPDWSFQATAAVNSTAVDSAGNSEWRPQGGEFVGHPQAGVGEGVQAGRSPAGPTGASDGAGGHDHPAPRQDP</sequence>
<keyword evidence="2" id="KW-1133">Transmembrane helix</keyword>
<evidence type="ECO:0000256" key="1">
    <source>
        <dbReference type="SAM" id="MobiDB-lite"/>
    </source>
</evidence>
<reference evidence="3" key="1">
    <citation type="submission" date="2023-06" db="EMBL/GenBank/DDBJ databases">
        <title>Gordonia sp. nov. and Pseudochrobactrum sp. nov., two species isolated from the burying beetle Nicrophorus vespilloides.</title>
        <authorList>
            <person name="Poehlein A."/>
            <person name="Guzman J."/>
            <person name="Daniel R."/>
            <person name="Vilcinskas A."/>
        </authorList>
    </citation>
    <scope>NUCLEOTIDE SEQUENCE</scope>
    <source>
        <strain evidence="3">MP11Mi</strain>
    </source>
</reference>
<dbReference type="InterPro" id="IPR021213">
    <property type="entry name" value="DUF2567"/>
</dbReference>
<dbReference type="AlphaFoldDB" id="A0AA97CXM8"/>
<protein>
    <recommendedName>
        <fullName evidence="4">DUF2567 domain-containing protein</fullName>
    </recommendedName>
</protein>
<feature type="transmembrane region" description="Helical" evidence="2">
    <location>
        <begin position="63"/>
        <end position="87"/>
    </location>
</feature>
<evidence type="ECO:0000313" key="3">
    <source>
        <dbReference type="EMBL" id="WOC13787.1"/>
    </source>
</evidence>
<dbReference type="Pfam" id="PF10821">
    <property type="entry name" value="DUF2567"/>
    <property type="match status" value="1"/>
</dbReference>
<evidence type="ECO:0000256" key="2">
    <source>
        <dbReference type="SAM" id="Phobius"/>
    </source>
</evidence>